<keyword evidence="14" id="KW-1185">Reference proteome</keyword>
<dbReference type="InterPro" id="IPR041476">
    <property type="entry name" value="TRAF3IP1_C"/>
</dbReference>
<comment type="subcellular location">
    <subcellularLocation>
        <location evidence="2">Cytoplasm</location>
        <location evidence="2">Cytoskeleton</location>
        <location evidence="2">Cilium axoneme</location>
    </subcellularLocation>
    <subcellularLocation>
        <location evidence="1">Cytoplasm</location>
        <location evidence="1">Cytoskeleton</location>
        <location evidence="1">Cilium basal body</location>
    </subcellularLocation>
</comment>
<dbReference type="GO" id="GO:0060271">
    <property type="term" value="P:cilium assembly"/>
    <property type="evidence" value="ECO:0007669"/>
    <property type="project" value="TreeGrafter"/>
</dbReference>
<feature type="compositionally biased region" description="Low complexity" evidence="10">
    <location>
        <begin position="144"/>
        <end position="163"/>
    </location>
</feature>
<evidence type="ECO:0000256" key="8">
    <source>
        <dbReference type="ARBA" id="ARBA00043971"/>
    </source>
</evidence>
<evidence type="ECO:0000256" key="7">
    <source>
        <dbReference type="ARBA" id="ARBA00023273"/>
    </source>
</evidence>
<evidence type="ECO:0000259" key="11">
    <source>
        <dbReference type="Pfam" id="PF10243"/>
    </source>
</evidence>
<protein>
    <recommendedName>
        <fullName evidence="9">TRAF3-interacting protein 1</fullName>
    </recommendedName>
</protein>
<dbReference type="PANTHER" id="PTHR31363">
    <property type="entry name" value="TRAF3-INTERACTING PROTEIN 1"/>
    <property type="match status" value="1"/>
</dbReference>
<dbReference type="EMBL" id="OC915484">
    <property type="protein sequence ID" value="CAD7640657.1"/>
    <property type="molecule type" value="Genomic_DNA"/>
</dbReference>
<keyword evidence="5" id="KW-0175">Coiled coil</keyword>
<keyword evidence="7" id="KW-0966">Cell projection</keyword>
<sequence length="558" mass="62172">MSSEIDPKLVKTSLEVLTKIVKKPVITDKLLRRPPFRFLHDLITSIIRSHGFLKDLYKDNELIAENVKEKESKMVFLQKAIDTTGFIAGDVLSAKPSKIVAGLEVDKTLEWLQVMAKAVIDKKDSTDAVVRVLNGEKPTKQTKPNNSNNPNNPVVSNSNNNNNITKKKALNASTKTPNNANKKTKKESKESKETKTSAKNAIKESNEAKEKTSPLMSTNKAKHNSPKQSTPELASSVANGNPDKPSPIPAPDFANAPKSDNRDNDSNDGNVHKDRDETSNDNTNNEGIGAQNLPLDRINSSKPMTETNPVLPSNSNQRSEREMRRSGVRPPTRHERSARPSSSRPAPPRVIAKPIEDNQIVEAELEEKLRLLNAKPVENLITENLANDEDQEFIKLRLLNAKPVENLITENLANDEDQEFIVSTVISDDQMQAPNGQLGFDGSNDTQKGSLVKQLVETKKELEGNQSSEVLNNDKKTPKQTNRDIEKLRQTIQALSQTASPLGKVLDYLQEDIDSMLSELKLWQEEYKSNVQSLHKSRNSTLEALEPYKTDLLVNLRL</sequence>
<organism evidence="13">
    <name type="scientific">Oppiella nova</name>
    <dbReference type="NCBI Taxonomy" id="334625"/>
    <lineage>
        <taxon>Eukaryota</taxon>
        <taxon>Metazoa</taxon>
        <taxon>Ecdysozoa</taxon>
        <taxon>Arthropoda</taxon>
        <taxon>Chelicerata</taxon>
        <taxon>Arachnida</taxon>
        <taxon>Acari</taxon>
        <taxon>Acariformes</taxon>
        <taxon>Sarcoptiformes</taxon>
        <taxon>Oribatida</taxon>
        <taxon>Brachypylina</taxon>
        <taxon>Oppioidea</taxon>
        <taxon>Oppiidae</taxon>
        <taxon>Oppiella</taxon>
    </lineage>
</organism>
<evidence type="ECO:0000256" key="6">
    <source>
        <dbReference type="ARBA" id="ARBA00023212"/>
    </source>
</evidence>
<keyword evidence="3" id="KW-0963">Cytoplasm</keyword>
<feature type="compositionally biased region" description="Polar residues" evidence="10">
    <location>
        <begin position="226"/>
        <end position="239"/>
    </location>
</feature>
<dbReference type="Pfam" id="PF17749">
    <property type="entry name" value="MIP-T3_C"/>
    <property type="match status" value="1"/>
</dbReference>
<feature type="compositionally biased region" description="Basic and acidic residues" evidence="10">
    <location>
        <begin position="259"/>
        <end position="278"/>
    </location>
</feature>
<evidence type="ECO:0000313" key="14">
    <source>
        <dbReference type="Proteomes" id="UP000728032"/>
    </source>
</evidence>
<gene>
    <name evidence="13" type="ORF">ONB1V03_LOCUS2674</name>
</gene>
<feature type="domain" description="TRAF3-interacting protein 1 C-terminal" evidence="12">
    <location>
        <begin position="445"/>
        <end position="552"/>
    </location>
</feature>
<proteinExistence type="inferred from homology"/>
<evidence type="ECO:0000256" key="10">
    <source>
        <dbReference type="SAM" id="MobiDB-lite"/>
    </source>
</evidence>
<dbReference type="GO" id="GO:0048731">
    <property type="term" value="P:system development"/>
    <property type="evidence" value="ECO:0007669"/>
    <property type="project" value="UniProtKB-ARBA"/>
</dbReference>
<feature type="compositionally biased region" description="Polar residues" evidence="10">
    <location>
        <begin position="298"/>
        <end position="317"/>
    </location>
</feature>
<dbReference type="OrthoDB" id="10258914at2759"/>
<keyword evidence="4" id="KW-0970">Cilium biogenesis/degradation</keyword>
<dbReference type="GO" id="GO:0008017">
    <property type="term" value="F:microtubule binding"/>
    <property type="evidence" value="ECO:0007669"/>
    <property type="project" value="InterPro"/>
</dbReference>
<reference evidence="13" key="1">
    <citation type="submission" date="2020-11" db="EMBL/GenBank/DDBJ databases">
        <authorList>
            <person name="Tran Van P."/>
        </authorList>
    </citation>
    <scope>NUCLEOTIDE SEQUENCE</scope>
</reference>
<evidence type="ECO:0000313" key="13">
    <source>
        <dbReference type="EMBL" id="CAD7640657.1"/>
    </source>
</evidence>
<dbReference type="GO" id="GO:0070507">
    <property type="term" value="P:regulation of microtubule cytoskeleton organization"/>
    <property type="evidence" value="ECO:0007669"/>
    <property type="project" value="TreeGrafter"/>
</dbReference>
<dbReference type="InterPro" id="IPR018799">
    <property type="entry name" value="TRAF3IP1"/>
</dbReference>
<dbReference type="InterPro" id="IPR042576">
    <property type="entry name" value="TRAF3IP1_N_sf"/>
</dbReference>
<feature type="region of interest" description="Disordered" evidence="10">
    <location>
        <begin position="135"/>
        <end position="355"/>
    </location>
</feature>
<dbReference type="Proteomes" id="UP000728032">
    <property type="component" value="Unassembled WGS sequence"/>
</dbReference>
<dbReference type="AlphaFoldDB" id="A0A7R9QDX9"/>
<feature type="domain" description="TRAF3-interacting protein 1 N-terminal" evidence="11">
    <location>
        <begin position="10"/>
        <end position="119"/>
    </location>
</feature>
<accession>A0A7R9QDX9</accession>
<evidence type="ECO:0000259" key="12">
    <source>
        <dbReference type="Pfam" id="PF17749"/>
    </source>
</evidence>
<dbReference type="GO" id="GO:0048513">
    <property type="term" value="P:animal organ development"/>
    <property type="evidence" value="ECO:0007669"/>
    <property type="project" value="UniProtKB-ARBA"/>
</dbReference>
<dbReference type="Pfam" id="PF10243">
    <property type="entry name" value="MIP-T3"/>
    <property type="match status" value="1"/>
</dbReference>
<evidence type="ECO:0000256" key="3">
    <source>
        <dbReference type="ARBA" id="ARBA00022490"/>
    </source>
</evidence>
<keyword evidence="6" id="KW-0206">Cytoskeleton</keyword>
<dbReference type="GO" id="GO:0030992">
    <property type="term" value="C:intraciliary transport particle B"/>
    <property type="evidence" value="ECO:0007669"/>
    <property type="project" value="TreeGrafter"/>
</dbReference>
<evidence type="ECO:0000256" key="2">
    <source>
        <dbReference type="ARBA" id="ARBA00004430"/>
    </source>
</evidence>
<dbReference type="GO" id="GO:0042073">
    <property type="term" value="P:intraciliary transport"/>
    <property type="evidence" value="ECO:0007669"/>
    <property type="project" value="TreeGrafter"/>
</dbReference>
<dbReference type="FunFam" id="1.10.418.50:FF:000001">
    <property type="entry name" value="TRAF3-interacting protein 1 isoform X1"/>
    <property type="match status" value="1"/>
</dbReference>
<dbReference type="InterPro" id="IPR040468">
    <property type="entry name" value="TRAF3IP1_N"/>
</dbReference>
<dbReference type="EMBL" id="CAJPVJ010000659">
    <property type="protein sequence ID" value="CAG2163090.1"/>
    <property type="molecule type" value="Genomic_DNA"/>
</dbReference>
<evidence type="ECO:0000256" key="1">
    <source>
        <dbReference type="ARBA" id="ARBA00004120"/>
    </source>
</evidence>
<dbReference type="PANTHER" id="PTHR31363:SF0">
    <property type="entry name" value="TRAF3-INTERACTING PROTEIN 1"/>
    <property type="match status" value="1"/>
</dbReference>
<evidence type="ECO:0000256" key="5">
    <source>
        <dbReference type="ARBA" id="ARBA00023054"/>
    </source>
</evidence>
<comment type="similarity">
    <text evidence="8">Belongs to the TRAF3IP1 family.</text>
</comment>
<dbReference type="GO" id="GO:0005930">
    <property type="term" value="C:axoneme"/>
    <property type="evidence" value="ECO:0007669"/>
    <property type="project" value="UniProtKB-SubCell"/>
</dbReference>
<dbReference type="GO" id="GO:0036064">
    <property type="term" value="C:ciliary basal body"/>
    <property type="evidence" value="ECO:0007669"/>
    <property type="project" value="TreeGrafter"/>
</dbReference>
<dbReference type="Gene3D" id="1.10.418.50">
    <property type="entry name" value="Microtubule-binding protein MIP-T3"/>
    <property type="match status" value="1"/>
</dbReference>
<evidence type="ECO:0000256" key="9">
    <source>
        <dbReference type="ARBA" id="ARBA00070492"/>
    </source>
</evidence>
<name>A0A7R9QDX9_9ACAR</name>
<evidence type="ECO:0000256" key="4">
    <source>
        <dbReference type="ARBA" id="ARBA00022794"/>
    </source>
</evidence>
<feature type="compositionally biased region" description="Basic and acidic residues" evidence="10">
    <location>
        <begin position="187"/>
        <end position="212"/>
    </location>
</feature>